<dbReference type="PANTHER" id="PTHR43155">
    <property type="entry name" value="CYCLIC DI-GMP PHOSPHODIESTERASE PA4108-RELATED"/>
    <property type="match status" value="1"/>
</dbReference>
<dbReference type="RefSeq" id="WP_003446710.1">
    <property type="nucleotide sequence ID" value="NZ_ANZB01000012.1"/>
</dbReference>
<name>A0A0H3J735_CLOPA</name>
<dbReference type="PANTHER" id="PTHR43155:SF2">
    <property type="entry name" value="CYCLIC DI-GMP PHOSPHODIESTERASE PA4108"/>
    <property type="match status" value="1"/>
</dbReference>
<dbReference type="PROSITE" id="PS51832">
    <property type="entry name" value="HD_GYP"/>
    <property type="match status" value="1"/>
</dbReference>
<keyword evidence="3" id="KW-0378">Hydrolase</keyword>
<dbReference type="SUPFAM" id="SSF109604">
    <property type="entry name" value="HD-domain/PDEase-like"/>
    <property type="match status" value="1"/>
</dbReference>
<dbReference type="InterPro" id="IPR037522">
    <property type="entry name" value="HD_GYP_dom"/>
</dbReference>
<sequence>MRLEFMDRVKEDDILGRNIYTNDGNILLRAGIKLNPLYIEKLKKIGILYIYVEDSRLDDVEEEDKQLLELKNTTMRNMSQIVRNICANGNQKETKNSLRMVEDLIDYIIEMRDVNKFLYNIQSYDNYTYGHSIDTGIMSTFLGEKMNLKETELKDLGIGAVLHDIGKTRVPIAIINKKGSLTHEEYDEIKKHPIYGKEILKNNFKISNDVIKSIVEHHERVDGMGYPYGLKGHQISKFGKIVCICDVYDSVMNNRCYREKFAPNDAYELILAGSGTIFDDKIVENFKKTFSVYPLGSCVKLSNGIEGYVIKQNPGFPDKPIIRVLYDSVTKKSVQFYEIDLVKNINVIIDNIV</sequence>
<accession>A0A0H3J735</accession>
<evidence type="ECO:0000313" key="3">
    <source>
        <dbReference type="EMBL" id="KRU14702.1"/>
    </source>
</evidence>
<dbReference type="EMBL" id="JPGY02000001">
    <property type="protein sequence ID" value="KRU14702.1"/>
    <property type="molecule type" value="Genomic_DNA"/>
</dbReference>
<dbReference type="EMBL" id="CP009268">
    <property type="protein sequence ID" value="AJA53272.1"/>
    <property type="molecule type" value="Genomic_DNA"/>
</dbReference>
<dbReference type="PATRIC" id="fig|1262449.3.peg.3107"/>
<dbReference type="Pfam" id="PF13487">
    <property type="entry name" value="HD_5"/>
    <property type="match status" value="1"/>
</dbReference>
<reference evidence="2 5" key="1">
    <citation type="journal article" date="2015" name="Genome Announc.">
        <title>Complete Genome Sequence of the Nitrogen-Fixing and Solvent-Producing Clostridium pasteurianum DSM 525.</title>
        <authorList>
            <person name="Poehlein A."/>
            <person name="Grosse-Honebrink A."/>
            <person name="Zhang Y."/>
            <person name="Minton N.P."/>
            <person name="Daniel R."/>
        </authorList>
    </citation>
    <scope>NUCLEOTIDE SEQUENCE [LARGE SCALE GENOMIC DNA]</scope>
    <source>
        <strain evidence="2">DSM 525</strain>
        <strain evidence="5">DSM 525 / ATCC 6013</strain>
    </source>
</reference>
<dbReference type="CDD" id="cd00077">
    <property type="entry name" value="HDc"/>
    <property type="match status" value="1"/>
</dbReference>
<dbReference type="KEGG" id="cpae:CPAST_c32180"/>
<gene>
    <name evidence="2" type="ORF">CLPA_c32180</name>
    <name evidence="3" type="ORF">CP6013_03961</name>
</gene>
<dbReference type="GeneID" id="93075324"/>
<evidence type="ECO:0000313" key="5">
    <source>
        <dbReference type="Proteomes" id="UP000030905"/>
    </source>
</evidence>
<dbReference type="InterPro" id="IPR003607">
    <property type="entry name" value="HD/PDEase_dom"/>
</dbReference>
<reference evidence="3 4" key="3">
    <citation type="journal article" name="Genome Announc.">
        <title>Improved Draft Genome Sequence of Clostridium pasteurianum Strain ATCC 6013 (DSM 525) Using a Hybrid Next-Generation Sequencing Approach.</title>
        <authorList>
            <person name="Pyne M.E."/>
            <person name="Utturkar S."/>
            <person name="Brown S.D."/>
            <person name="Moo-Young M."/>
            <person name="Chung D.A."/>
            <person name="Chou C.P."/>
        </authorList>
    </citation>
    <scope>NUCLEOTIDE SEQUENCE [LARGE SCALE GENOMIC DNA]</scope>
    <source>
        <strain evidence="3 4">ATCC 6013</strain>
    </source>
</reference>
<dbReference type="Proteomes" id="UP000030905">
    <property type="component" value="Chromosome"/>
</dbReference>
<dbReference type="KEGG" id="cpat:CLPA_c32180"/>
<organism evidence="2 5">
    <name type="scientific">Clostridium pasteurianum DSM 525 = ATCC 6013</name>
    <dbReference type="NCBI Taxonomy" id="1262449"/>
    <lineage>
        <taxon>Bacteria</taxon>
        <taxon>Bacillati</taxon>
        <taxon>Bacillota</taxon>
        <taxon>Clostridia</taxon>
        <taxon>Eubacteriales</taxon>
        <taxon>Clostridiaceae</taxon>
        <taxon>Clostridium</taxon>
    </lineage>
</organism>
<dbReference type="Gene3D" id="1.10.3210.10">
    <property type="entry name" value="Hypothetical protein af1432"/>
    <property type="match status" value="1"/>
</dbReference>
<dbReference type="Proteomes" id="UP000028042">
    <property type="component" value="Unassembled WGS sequence"/>
</dbReference>
<reference evidence="3" key="2">
    <citation type="submission" date="2015-10" db="EMBL/GenBank/DDBJ databases">
        <title>Improved Draft Genome Sequence of Clostridium pasteurianum Strain ATCC 6013 (DSM 525) Using a Hybrid Next-Generation Sequencing Approach.</title>
        <authorList>
            <person name="Pyne M.E."/>
            <person name="Utturkar S.M."/>
            <person name="Brown S.D."/>
            <person name="Moo-Young M."/>
            <person name="Chung D.A."/>
            <person name="Chou P.C."/>
        </authorList>
    </citation>
    <scope>NUCLEOTIDE SEQUENCE</scope>
    <source>
        <strain evidence="3">ATCC 6013</strain>
    </source>
</reference>
<dbReference type="AlphaFoldDB" id="A0A0H3J735"/>
<dbReference type="NCBIfam" id="TIGR00277">
    <property type="entry name" value="HDIG"/>
    <property type="match status" value="1"/>
</dbReference>
<keyword evidence="5" id="KW-1185">Reference proteome</keyword>
<dbReference type="GO" id="GO:0016787">
    <property type="term" value="F:hydrolase activity"/>
    <property type="evidence" value="ECO:0007669"/>
    <property type="project" value="UniProtKB-KW"/>
</dbReference>
<protein>
    <submittedName>
        <fullName evidence="2">HD domain-containing protein</fullName>
    </submittedName>
    <submittedName>
        <fullName evidence="3">Metal dependent phosphohydrolase</fullName>
    </submittedName>
</protein>
<proteinExistence type="predicted"/>
<evidence type="ECO:0000259" key="1">
    <source>
        <dbReference type="PROSITE" id="PS51832"/>
    </source>
</evidence>
<feature type="domain" description="HD-GYP" evidence="1">
    <location>
        <begin position="106"/>
        <end position="302"/>
    </location>
</feature>
<dbReference type="SMART" id="SM00471">
    <property type="entry name" value="HDc"/>
    <property type="match status" value="1"/>
</dbReference>
<evidence type="ECO:0000313" key="2">
    <source>
        <dbReference type="EMBL" id="AJA53272.1"/>
    </source>
</evidence>
<dbReference type="InterPro" id="IPR006675">
    <property type="entry name" value="HDIG_dom"/>
</dbReference>
<evidence type="ECO:0000313" key="4">
    <source>
        <dbReference type="Proteomes" id="UP000028042"/>
    </source>
</evidence>
<dbReference type="eggNOG" id="COG2206">
    <property type="taxonomic scope" value="Bacteria"/>
</dbReference>